<evidence type="ECO:0000313" key="8">
    <source>
        <dbReference type="EMBL" id="BBD99709.1"/>
    </source>
</evidence>
<feature type="transmembrane region" description="Helical" evidence="6">
    <location>
        <begin position="247"/>
        <end position="266"/>
    </location>
</feature>
<feature type="compositionally biased region" description="Polar residues" evidence="5">
    <location>
        <begin position="423"/>
        <end position="436"/>
    </location>
</feature>
<keyword evidence="4 6" id="KW-0472">Membrane</keyword>
<reference evidence="8 9" key="1">
    <citation type="submission" date="2018-05" db="EMBL/GenBank/DDBJ databases">
        <title>Complete Genome Sequence of the Nonylphenol-Degrading Bacterium Sphingobium amiense DSM 16289T.</title>
        <authorList>
            <person name="Ootsuka M."/>
            <person name="Nishizawa T."/>
            <person name="Ohta H."/>
        </authorList>
    </citation>
    <scope>NUCLEOTIDE SEQUENCE [LARGE SCALE GENOMIC DNA]</scope>
    <source>
        <strain evidence="8 9">DSM 16289</strain>
    </source>
</reference>
<dbReference type="Proteomes" id="UP000279959">
    <property type="component" value="Chromosome"/>
</dbReference>
<dbReference type="InterPro" id="IPR051533">
    <property type="entry name" value="WaaL-like"/>
</dbReference>
<dbReference type="AlphaFoldDB" id="A0A494WG71"/>
<keyword evidence="3 6" id="KW-1133">Transmembrane helix</keyword>
<dbReference type="PANTHER" id="PTHR37422">
    <property type="entry name" value="TEICHURONIC ACID BIOSYNTHESIS PROTEIN TUAE"/>
    <property type="match status" value="1"/>
</dbReference>
<name>A0A494WG71_9SPHN</name>
<keyword evidence="9" id="KW-1185">Reference proteome</keyword>
<feature type="transmembrane region" description="Helical" evidence="6">
    <location>
        <begin position="336"/>
        <end position="355"/>
    </location>
</feature>
<dbReference type="EMBL" id="AP018664">
    <property type="protein sequence ID" value="BBD99709.1"/>
    <property type="molecule type" value="Genomic_DNA"/>
</dbReference>
<comment type="subcellular location">
    <subcellularLocation>
        <location evidence="1">Membrane</location>
        <topology evidence="1">Multi-pass membrane protein</topology>
    </subcellularLocation>
</comment>
<gene>
    <name evidence="8" type="ORF">SAMIE_1032100</name>
</gene>
<feature type="region of interest" description="Disordered" evidence="5">
    <location>
        <begin position="418"/>
        <end position="452"/>
    </location>
</feature>
<dbReference type="PANTHER" id="PTHR37422:SF21">
    <property type="entry name" value="EXOQ-LIKE PROTEIN"/>
    <property type="match status" value="1"/>
</dbReference>
<accession>A0A494WG71</accession>
<evidence type="ECO:0000256" key="1">
    <source>
        <dbReference type="ARBA" id="ARBA00004141"/>
    </source>
</evidence>
<feature type="transmembrane region" description="Helical" evidence="6">
    <location>
        <begin position="50"/>
        <end position="67"/>
    </location>
</feature>
<feature type="transmembrane region" description="Helical" evidence="6">
    <location>
        <begin position="104"/>
        <end position="121"/>
    </location>
</feature>
<evidence type="ECO:0000313" key="9">
    <source>
        <dbReference type="Proteomes" id="UP000279959"/>
    </source>
</evidence>
<feature type="domain" description="O-antigen ligase-related" evidence="7">
    <location>
        <begin position="208"/>
        <end position="340"/>
    </location>
</feature>
<evidence type="ECO:0000256" key="5">
    <source>
        <dbReference type="SAM" id="MobiDB-lite"/>
    </source>
</evidence>
<dbReference type="InterPro" id="IPR007016">
    <property type="entry name" value="O-antigen_ligase-rel_domated"/>
</dbReference>
<evidence type="ECO:0000256" key="4">
    <source>
        <dbReference type="ARBA" id="ARBA00023136"/>
    </source>
</evidence>
<evidence type="ECO:0000256" key="3">
    <source>
        <dbReference type="ARBA" id="ARBA00022989"/>
    </source>
</evidence>
<evidence type="ECO:0000256" key="2">
    <source>
        <dbReference type="ARBA" id="ARBA00022692"/>
    </source>
</evidence>
<dbReference type="RefSeq" id="WP_066701076.1">
    <property type="nucleotide sequence ID" value="NZ_AP018664.1"/>
</dbReference>
<proteinExistence type="predicted"/>
<dbReference type="Pfam" id="PF04932">
    <property type="entry name" value="Wzy_C"/>
    <property type="match status" value="1"/>
</dbReference>
<dbReference type="KEGG" id="sami:SAMIE_1032100"/>
<feature type="transmembrane region" description="Helical" evidence="6">
    <location>
        <begin position="223"/>
        <end position="240"/>
    </location>
</feature>
<protein>
    <recommendedName>
        <fullName evidence="7">O-antigen ligase-related domain-containing protein</fullName>
    </recommendedName>
</protein>
<sequence length="452" mass="50317">MALFKTQRSRQNLFVRHQVLMFSFVAFLIMVMLTPYLTISASGEAGEGSALRQVFYFAVFGLLIFSVRPLGHPERLLVVPWPIVLAFAWCTITLLWSLDPGVGGRRLILTGIVIWSVFIAVRNQPFDDTIMLIRGVLLLMLVVNFIAVLRFPEFGTHQFNMEDDKQLVGDWRGVMMSKNIAGALCSVTVLFFLFGGGKVPIWLRVPVIAASLVFLFFSQSKTSGIMMAGSALIALLYNVFRWRYRSWVIALLFLAFAGLAAFLSAYHHPLRDALDDPHAFTGRAQIWDAMLRYAADSHYVGAGFGSFWFTSNSPIFNYAHDWVATVTQGHSGYLDLLITVSPIGVVLIAFALIIWPAQQLLRLPVGLSREAALPLGVIFFCAGHNATETSMFDRDTLMNIFMLAAVAMIEQIMATRRERPNLSRGNNRRSAASPQPLSRPDEGSPMPGGALW</sequence>
<feature type="transmembrane region" description="Helical" evidence="6">
    <location>
        <begin position="201"/>
        <end position="217"/>
    </location>
</feature>
<organism evidence="8 9">
    <name type="scientific">Sphingobium amiense</name>
    <dbReference type="NCBI Taxonomy" id="135719"/>
    <lineage>
        <taxon>Bacteria</taxon>
        <taxon>Pseudomonadati</taxon>
        <taxon>Pseudomonadota</taxon>
        <taxon>Alphaproteobacteria</taxon>
        <taxon>Sphingomonadales</taxon>
        <taxon>Sphingomonadaceae</taxon>
        <taxon>Sphingobium</taxon>
    </lineage>
</organism>
<keyword evidence="2 6" id="KW-0812">Transmembrane</keyword>
<feature type="transmembrane region" description="Helical" evidence="6">
    <location>
        <begin position="79"/>
        <end position="98"/>
    </location>
</feature>
<feature type="transmembrane region" description="Helical" evidence="6">
    <location>
        <begin position="20"/>
        <end position="38"/>
    </location>
</feature>
<feature type="transmembrane region" description="Helical" evidence="6">
    <location>
        <begin position="133"/>
        <end position="151"/>
    </location>
</feature>
<feature type="transmembrane region" description="Helical" evidence="6">
    <location>
        <begin position="171"/>
        <end position="194"/>
    </location>
</feature>
<evidence type="ECO:0000259" key="7">
    <source>
        <dbReference type="Pfam" id="PF04932"/>
    </source>
</evidence>
<dbReference type="GO" id="GO:0016020">
    <property type="term" value="C:membrane"/>
    <property type="evidence" value="ECO:0007669"/>
    <property type="project" value="UniProtKB-SubCell"/>
</dbReference>
<evidence type="ECO:0000256" key="6">
    <source>
        <dbReference type="SAM" id="Phobius"/>
    </source>
</evidence>